<comment type="caution">
    <text evidence="2">The sequence shown here is derived from an EMBL/GenBank/DDBJ whole genome shotgun (WGS) entry which is preliminary data.</text>
</comment>
<evidence type="ECO:0000256" key="1">
    <source>
        <dbReference type="SAM" id="MobiDB-lite"/>
    </source>
</evidence>
<accession>A0A392TRC7</accession>
<evidence type="ECO:0000313" key="2">
    <source>
        <dbReference type="EMBL" id="MCI63468.1"/>
    </source>
</evidence>
<keyword evidence="3" id="KW-1185">Reference proteome</keyword>
<organism evidence="2 3">
    <name type="scientific">Trifolium medium</name>
    <dbReference type="NCBI Taxonomy" id="97028"/>
    <lineage>
        <taxon>Eukaryota</taxon>
        <taxon>Viridiplantae</taxon>
        <taxon>Streptophyta</taxon>
        <taxon>Embryophyta</taxon>
        <taxon>Tracheophyta</taxon>
        <taxon>Spermatophyta</taxon>
        <taxon>Magnoliopsida</taxon>
        <taxon>eudicotyledons</taxon>
        <taxon>Gunneridae</taxon>
        <taxon>Pentapetalae</taxon>
        <taxon>rosids</taxon>
        <taxon>fabids</taxon>
        <taxon>Fabales</taxon>
        <taxon>Fabaceae</taxon>
        <taxon>Papilionoideae</taxon>
        <taxon>50 kb inversion clade</taxon>
        <taxon>NPAAA clade</taxon>
        <taxon>Hologalegina</taxon>
        <taxon>IRL clade</taxon>
        <taxon>Trifolieae</taxon>
        <taxon>Trifolium</taxon>
    </lineage>
</organism>
<reference evidence="2 3" key="1">
    <citation type="journal article" date="2018" name="Front. Plant Sci.">
        <title>Red Clover (Trifolium pratense) and Zigzag Clover (T. medium) - A Picture of Genomic Similarities and Differences.</title>
        <authorList>
            <person name="Dluhosova J."/>
            <person name="Istvanek J."/>
            <person name="Nedelnik J."/>
            <person name="Repkova J."/>
        </authorList>
    </citation>
    <scope>NUCLEOTIDE SEQUENCE [LARGE SCALE GENOMIC DNA]</scope>
    <source>
        <strain evidence="3">cv. 10/8</strain>
        <tissue evidence="2">Leaf</tissue>
    </source>
</reference>
<evidence type="ECO:0000313" key="3">
    <source>
        <dbReference type="Proteomes" id="UP000265520"/>
    </source>
</evidence>
<feature type="compositionally biased region" description="Basic and acidic residues" evidence="1">
    <location>
        <begin position="16"/>
        <end position="35"/>
    </location>
</feature>
<sequence>MARQVLSDAAMYSASQEERATTGSFFEHHEIGAPP</sequence>
<feature type="region of interest" description="Disordered" evidence="1">
    <location>
        <begin position="1"/>
        <end position="35"/>
    </location>
</feature>
<protein>
    <submittedName>
        <fullName evidence="2">Uncharacterized protein</fullName>
    </submittedName>
</protein>
<proteinExistence type="predicted"/>
<name>A0A392TRC7_9FABA</name>
<dbReference type="AlphaFoldDB" id="A0A392TRC7"/>
<dbReference type="EMBL" id="LXQA010637735">
    <property type="protein sequence ID" value="MCI63468.1"/>
    <property type="molecule type" value="Genomic_DNA"/>
</dbReference>
<dbReference type="Proteomes" id="UP000265520">
    <property type="component" value="Unassembled WGS sequence"/>
</dbReference>